<dbReference type="RefSeq" id="WP_079701960.1">
    <property type="nucleotide sequence ID" value="NZ_FUYR01000001.1"/>
</dbReference>
<sequence>MKYLKIILSLLVVAGLTSCEKEDRFPEVENGANAQFTRALGVPATVASFNNATLSKANPTVKDNFTLKIVESGNVASVRLMVDYIKGTTTTTKQLEEVKTWPANYSLSLNDLTALMGITTASTAAGDRFILRTDFTLKSGTVVSSQAAVLAAAPYAIRLTYTVAN</sequence>
<organism evidence="1 2">
    <name type="scientific">Daejeonella lutea</name>
    <dbReference type="NCBI Taxonomy" id="572036"/>
    <lineage>
        <taxon>Bacteria</taxon>
        <taxon>Pseudomonadati</taxon>
        <taxon>Bacteroidota</taxon>
        <taxon>Sphingobacteriia</taxon>
        <taxon>Sphingobacteriales</taxon>
        <taxon>Sphingobacteriaceae</taxon>
        <taxon>Daejeonella</taxon>
    </lineage>
</organism>
<dbReference type="AlphaFoldDB" id="A0A1T5BCY4"/>
<keyword evidence="2" id="KW-1185">Reference proteome</keyword>
<evidence type="ECO:0000313" key="2">
    <source>
        <dbReference type="Proteomes" id="UP000189981"/>
    </source>
</evidence>
<dbReference type="EMBL" id="FUYR01000001">
    <property type="protein sequence ID" value="SKB44879.1"/>
    <property type="molecule type" value="Genomic_DNA"/>
</dbReference>
<accession>A0A1T5BCY4</accession>
<dbReference type="OrthoDB" id="761112at2"/>
<name>A0A1T5BCY4_9SPHI</name>
<reference evidence="2" key="1">
    <citation type="submission" date="2017-02" db="EMBL/GenBank/DDBJ databases">
        <authorList>
            <person name="Varghese N."/>
            <person name="Submissions S."/>
        </authorList>
    </citation>
    <scope>NUCLEOTIDE SEQUENCE [LARGE SCALE GENOMIC DNA]</scope>
    <source>
        <strain evidence="2">DSM 22385</strain>
    </source>
</reference>
<proteinExistence type="predicted"/>
<evidence type="ECO:0000313" key="1">
    <source>
        <dbReference type="EMBL" id="SKB44879.1"/>
    </source>
</evidence>
<protein>
    <submittedName>
        <fullName evidence="1">Uncharacterized protein</fullName>
    </submittedName>
</protein>
<dbReference type="PROSITE" id="PS51257">
    <property type="entry name" value="PROKAR_LIPOPROTEIN"/>
    <property type="match status" value="1"/>
</dbReference>
<dbReference type="Proteomes" id="UP000189981">
    <property type="component" value="Unassembled WGS sequence"/>
</dbReference>
<dbReference type="STRING" id="572036.SAMN05661099_1489"/>
<gene>
    <name evidence="1" type="ORF">SAMN05661099_1489</name>
</gene>